<protein>
    <submittedName>
        <fullName evidence="1">Uncharacterized protein</fullName>
    </submittedName>
</protein>
<dbReference type="EMBL" id="PCGZ01000001">
    <property type="protein sequence ID" value="PKU92522.1"/>
    <property type="molecule type" value="Genomic_DNA"/>
</dbReference>
<accession>A0A2N3QLJ5</accession>
<dbReference type="Proteomes" id="UP000233730">
    <property type="component" value="Unassembled WGS sequence"/>
</dbReference>
<dbReference type="AlphaFoldDB" id="A0A2N3QLJ5"/>
<proteinExistence type="predicted"/>
<organism evidence="1 2">
    <name type="scientific">Bifidobacterium pseudolongum subsp. globosum</name>
    <dbReference type="NCBI Taxonomy" id="1690"/>
    <lineage>
        <taxon>Bacteria</taxon>
        <taxon>Bacillati</taxon>
        <taxon>Actinomycetota</taxon>
        <taxon>Actinomycetes</taxon>
        <taxon>Bifidobacteriales</taxon>
        <taxon>Bifidobacteriaceae</taxon>
        <taxon>Bifidobacterium</taxon>
    </lineage>
</organism>
<reference evidence="1 2" key="1">
    <citation type="submission" date="2017-10" db="EMBL/GenBank/DDBJ databases">
        <title>Bifidobacterium genomics.</title>
        <authorList>
            <person name="Lugli G.A."/>
            <person name="Milani C."/>
            <person name="Mancabelli L."/>
        </authorList>
    </citation>
    <scope>NUCLEOTIDE SEQUENCE [LARGE SCALE GENOMIC DNA]</scope>
    <source>
        <strain evidence="1 2">1524B</strain>
    </source>
</reference>
<gene>
    <name evidence="1" type="ORF">CQR46_0098</name>
</gene>
<evidence type="ECO:0000313" key="2">
    <source>
        <dbReference type="Proteomes" id="UP000233730"/>
    </source>
</evidence>
<evidence type="ECO:0000313" key="1">
    <source>
        <dbReference type="EMBL" id="PKU92522.1"/>
    </source>
</evidence>
<sequence>MSVGMQAPLRFMHNTPFVFAEADVRGDALRLCQYHQSLYEYLRFKQLFDVLLRERWVGGAARVCFRNPLLGHFPRHISLLFDASECSIAEKMARGNVGECEYG</sequence>
<name>A0A2N3QLJ5_9BIFI</name>
<comment type="caution">
    <text evidence="1">The sequence shown here is derived from an EMBL/GenBank/DDBJ whole genome shotgun (WGS) entry which is preliminary data.</text>
</comment>